<name>A0A9N9JEE2_9GLOM</name>
<dbReference type="OrthoDB" id="2361895at2759"/>
<sequence>MSRIIAIFLVIAISIFNSHAAYVDIKVGVPGCYSFLPQNTTANPGDTLRFLFVSAQASVVQSDGPAGIESCKHPKSGGFLYNSTANPPPPVNGTFTPDKFEYQINQTSGDIFFICDLPGRCENGMFGMVTIGSGSGSPTANSTDNPPSAQSSKNSSLSNSPSSPSSPSNSKNAASTTYANTFTYA</sequence>
<proteinExistence type="predicted"/>
<dbReference type="Gene3D" id="2.60.40.420">
    <property type="entry name" value="Cupredoxins - blue copper proteins"/>
    <property type="match status" value="1"/>
</dbReference>
<accession>A0A9N9JEE2</accession>
<comment type="caution">
    <text evidence="4">The sequence shown here is derived from an EMBL/GenBank/DDBJ whole genome shotgun (WGS) entry which is preliminary data.</text>
</comment>
<dbReference type="CDD" id="cd00920">
    <property type="entry name" value="Cupredoxin"/>
    <property type="match status" value="1"/>
</dbReference>
<feature type="domain" description="Phytocyanin" evidence="3">
    <location>
        <begin position="37"/>
        <end position="125"/>
    </location>
</feature>
<feature type="chain" id="PRO_5040229715" evidence="2">
    <location>
        <begin position="21"/>
        <end position="185"/>
    </location>
</feature>
<feature type="region of interest" description="Disordered" evidence="1">
    <location>
        <begin position="135"/>
        <end position="185"/>
    </location>
</feature>
<evidence type="ECO:0000313" key="5">
    <source>
        <dbReference type="Proteomes" id="UP000789759"/>
    </source>
</evidence>
<keyword evidence="5" id="KW-1185">Reference proteome</keyword>
<feature type="non-terminal residue" evidence="4">
    <location>
        <position position="1"/>
    </location>
</feature>
<evidence type="ECO:0000256" key="2">
    <source>
        <dbReference type="SAM" id="SignalP"/>
    </source>
</evidence>
<dbReference type="AlphaFoldDB" id="A0A9N9JEE2"/>
<evidence type="ECO:0000313" key="4">
    <source>
        <dbReference type="EMBL" id="CAG8777548.1"/>
    </source>
</evidence>
<dbReference type="InterPro" id="IPR003245">
    <property type="entry name" value="Phytocyanin_dom"/>
</dbReference>
<feature type="compositionally biased region" description="Polar residues" evidence="1">
    <location>
        <begin position="176"/>
        <end position="185"/>
    </location>
</feature>
<protein>
    <submittedName>
        <fullName evidence="4">4488_t:CDS:1</fullName>
    </submittedName>
</protein>
<dbReference type="Pfam" id="PF02298">
    <property type="entry name" value="Cu_bind_like"/>
    <property type="match status" value="1"/>
</dbReference>
<feature type="signal peptide" evidence="2">
    <location>
        <begin position="1"/>
        <end position="20"/>
    </location>
</feature>
<dbReference type="EMBL" id="CAJVQA010023227">
    <property type="protein sequence ID" value="CAG8777548.1"/>
    <property type="molecule type" value="Genomic_DNA"/>
</dbReference>
<dbReference type="GO" id="GO:0009055">
    <property type="term" value="F:electron transfer activity"/>
    <property type="evidence" value="ECO:0007669"/>
    <property type="project" value="InterPro"/>
</dbReference>
<feature type="compositionally biased region" description="Low complexity" evidence="1">
    <location>
        <begin position="145"/>
        <end position="175"/>
    </location>
</feature>
<evidence type="ECO:0000259" key="3">
    <source>
        <dbReference type="Pfam" id="PF02298"/>
    </source>
</evidence>
<organism evidence="4 5">
    <name type="scientific">Cetraspora pellucida</name>
    <dbReference type="NCBI Taxonomy" id="1433469"/>
    <lineage>
        <taxon>Eukaryota</taxon>
        <taxon>Fungi</taxon>
        <taxon>Fungi incertae sedis</taxon>
        <taxon>Mucoromycota</taxon>
        <taxon>Glomeromycotina</taxon>
        <taxon>Glomeromycetes</taxon>
        <taxon>Diversisporales</taxon>
        <taxon>Gigasporaceae</taxon>
        <taxon>Cetraspora</taxon>
    </lineage>
</organism>
<reference evidence="4" key="1">
    <citation type="submission" date="2021-06" db="EMBL/GenBank/DDBJ databases">
        <authorList>
            <person name="Kallberg Y."/>
            <person name="Tangrot J."/>
            <person name="Rosling A."/>
        </authorList>
    </citation>
    <scope>NUCLEOTIDE SEQUENCE</scope>
    <source>
        <strain evidence="4">FL966</strain>
    </source>
</reference>
<dbReference type="Proteomes" id="UP000789759">
    <property type="component" value="Unassembled WGS sequence"/>
</dbReference>
<dbReference type="InterPro" id="IPR008972">
    <property type="entry name" value="Cupredoxin"/>
</dbReference>
<dbReference type="SUPFAM" id="SSF49503">
    <property type="entry name" value="Cupredoxins"/>
    <property type="match status" value="1"/>
</dbReference>
<gene>
    <name evidence="4" type="ORF">CPELLU_LOCUS16206</name>
</gene>
<evidence type="ECO:0000256" key="1">
    <source>
        <dbReference type="SAM" id="MobiDB-lite"/>
    </source>
</evidence>
<keyword evidence="2" id="KW-0732">Signal</keyword>